<reference evidence="1 2" key="1">
    <citation type="journal article" date="2024" name="Plant Biotechnol. J.">
        <title>Dendrobium thyrsiflorum genome and its molecular insights into genes involved in important horticultural traits.</title>
        <authorList>
            <person name="Chen B."/>
            <person name="Wang J.Y."/>
            <person name="Zheng P.J."/>
            <person name="Li K.L."/>
            <person name="Liang Y.M."/>
            <person name="Chen X.F."/>
            <person name="Zhang C."/>
            <person name="Zhao X."/>
            <person name="He X."/>
            <person name="Zhang G.Q."/>
            <person name="Liu Z.J."/>
            <person name="Xu Q."/>
        </authorList>
    </citation>
    <scope>NUCLEOTIDE SEQUENCE [LARGE SCALE GENOMIC DNA]</scope>
    <source>
        <strain evidence="1">GZMU011</strain>
    </source>
</reference>
<accession>A0ABD0VLA8</accession>
<dbReference type="EMBL" id="JANQDX010000004">
    <property type="protein sequence ID" value="KAL0925403.1"/>
    <property type="molecule type" value="Genomic_DNA"/>
</dbReference>
<organism evidence="1 2">
    <name type="scientific">Dendrobium thyrsiflorum</name>
    <name type="common">Pinecone-like raceme dendrobium</name>
    <name type="synonym">Orchid</name>
    <dbReference type="NCBI Taxonomy" id="117978"/>
    <lineage>
        <taxon>Eukaryota</taxon>
        <taxon>Viridiplantae</taxon>
        <taxon>Streptophyta</taxon>
        <taxon>Embryophyta</taxon>
        <taxon>Tracheophyta</taxon>
        <taxon>Spermatophyta</taxon>
        <taxon>Magnoliopsida</taxon>
        <taxon>Liliopsida</taxon>
        <taxon>Asparagales</taxon>
        <taxon>Orchidaceae</taxon>
        <taxon>Epidendroideae</taxon>
        <taxon>Malaxideae</taxon>
        <taxon>Dendrobiinae</taxon>
        <taxon>Dendrobium</taxon>
    </lineage>
</organism>
<sequence>MQLKPYHFLPPGILHPITAIYELRYGENEVGQSYPYLKNVHTQIPKSGVSEGIVSLVDGSYEYYHYLLDGIDDNASRVRLLSSLCIVAVQLQFAEATRAASPAPCPCSTSLVRRRSRDRTRRFSGFFDAIRPRLLPCCATLFCKRRAGRSAFHLLF</sequence>
<evidence type="ECO:0000313" key="1">
    <source>
        <dbReference type="EMBL" id="KAL0925403.1"/>
    </source>
</evidence>
<dbReference type="PANTHER" id="PTHR48153:SF2">
    <property type="entry name" value="UFM1-SPECIFIC PROTEASE 2"/>
    <property type="match status" value="1"/>
</dbReference>
<gene>
    <name evidence="1" type="ORF">M5K25_003728</name>
</gene>
<protein>
    <submittedName>
        <fullName evidence="1">Uncharacterized protein</fullName>
    </submittedName>
</protein>
<name>A0ABD0VLA8_DENTH</name>
<dbReference type="AlphaFoldDB" id="A0ABD0VLA8"/>
<dbReference type="PANTHER" id="PTHR48153">
    <property type="entry name" value="UFM1-SPECIFIC PROTEASE 2"/>
    <property type="match status" value="1"/>
</dbReference>
<keyword evidence="2" id="KW-1185">Reference proteome</keyword>
<dbReference type="Proteomes" id="UP001552299">
    <property type="component" value="Unassembled WGS sequence"/>
</dbReference>
<evidence type="ECO:0000313" key="2">
    <source>
        <dbReference type="Proteomes" id="UP001552299"/>
    </source>
</evidence>
<comment type="caution">
    <text evidence="1">The sequence shown here is derived from an EMBL/GenBank/DDBJ whole genome shotgun (WGS) entry which is preliminary data.</text>
</comment>
<dbReference type="Gene3D" id="3.90.70.130">
    <property type="match status" value="1"/>
</dbReference>
<proteinExistence type="predicted"/>